<evidence type="ECO:0000256" key="1">
    <source>
        <dbReference type="SAM" id="Phobius"/>
    </source>
</evidence>
<keyword evidence="1" id="KW-0812">Transmembrane</keyword>
<feature type="transmembrane region" description="Helical" evidence="1">
    <location>
        <begin position="71"/>
        <end position="89"/>
    </location>
</feature>
<sequence>MAPPSQRHANDDLENGIRVPLLEVPKIEESHCCPCFWLPISCLTNVPKAVKNWLVARIGDMLPESLIQKRITLFGFILFGIASLCPGWVNGDYTGRFLIEKYSEMIQHMHDYTIPRMPYMNRLS</sequence>
<reference evidence="2" key="1">
    <citation type="submission" date="2015-04" db="UniProtKB">
        <authorList>
            <consortium name="EnsemblPlants"/>
        </authorList>
    </citation>
    <scope>IDENTIFICATION</scope>
    <source>
        <strain evidence="2">SL10</strain>
    </source>
</reference>
<dbReference type="HOGENOM" id="CLU_2007605_0_0_1"/>
<evidence type="ECO:0000313" key="2">
    <source>
        <dbReference type="EnsemblPlants" id="ONIVA01G45260.1"/>
    </source>
</evidence>
<accession>A0A0E0FWY2</accession>
<keyword evidence="3" id="KW-1185">Reference proteome</keyword>
<dbReference type="Proteomes" id="UP000006591">
    <property type="component" value="Chromosome 1"/>
</dbReference>
<dbReference type="AlphaFoldDB" id="A0A0E0FWY2"/>
<dbReference type="Gramene" id="ONIVA01G45260.1">
    <property type="protein sequence ID" value="ONIVA01G45260.1"/>
    <property type="gene ID" value="ONIVA01G45260"/>
</dbReference>
<reference evidence="2" key="2">
    <citation type="submission" date="2018-04" db="EMBL/GenBank/DDBJ databases">
        <title>OnivRS2 (Oryza nivara Reference Sequence Version 2).</title>
        <authorList>
            <person name="Zhang J."/>
            <person name="Kudrna D."/>
            <person name="Lee S."/>
            <person name="Talag J."/>
            <person name="Rajasekar S."/>
            <person name="Welchert J."/>
            <person name="Hsing Y.-I."/>
            <person name="Wing R.A."/>
        </authorList>
    </citation>
    <scope>NUCLEOTIDE SEQUENCE [LARGE SCALE GENOMIC DNA]</scope>
</reference>
<dbReference type="EnsemblPlants" id="ONIVA01G45260.1">
    <property type="protein sequence ID" value="ONIVA01G45260.1"/>
    <property type="gene ID" value="ONIVA01G45260"/>
</dbReference>
<organism evidence="2">
    <name type="scientific">Oryza nivara</name>
    <name type="common">Indian wild rice</name>
    <name type="synonym">Oryza sativa f. spontanea</name>
    <dbReference type="NCBI Taxonomy" id="4536"/>
    <lineage>
        <taxon>Eukaryota</taxon>
        <taxon>Viridiplantae</taxon>
        <taxon>Streptophyta</taxon>
        <taxon>Embryophyta</taxon>
        <taxon>Tracheophyta</taxon>
        <taxon>Spermatophyta</taxon>
        <taxon>Magnoliopsida</taxon>
        <taxon>Liliopsida</taxon>
        <taxon>Poales</taxon>
        <taxon>Poaceae</taxon>
        <taxon>BOP clade</taxon>
        <taxon>Oryzoideae</taxon>
        <taxon>Oryzeae</taxon>
        <taxon>Oryzinae</taxon>
        <taxon>Oryza</taxon>
    </lineage>
</organism>
<name>A0A0E0FWY2_ORYNI</name>
<keyword evidence="1" id="KW-1133">Transmembrane helix</keyword>
<proteinExistence type="predicted"/>
<protein>
    <submittedName>
        <fullName evidence="2">Uncharacterized protein</fullName>
    </submittedName>
</protein>
<keyword evidence="1" id="KW-0472">Membrane</keyword>
<evidence type="ECO:0000313" key="3">
    <source>
        <dbReference type="Proteomes" id="UP000006591"/>
    </source>
</evidence>